<dbReference type="AlphaFoldDB" id="A0A5E4XZY3"/>
<dbReference type="Proteomes" id="UP000383971">
    <property type="component" value="Unassembled WGS sequence"/>
</dbReference>
<dbReference type="EMBL" id="CABPSE010000017">
    <property type="protein sequence ID" value="VVE41793.1"/>
    <property type="molecule type" value="Genomic_DNA"/>
</dbReference>
<keyword evidence="2" id="KW-1185">Reference proteome</keyword>
<reference evidence="1 2" key="1">
    <citation type="submission" date="2019-08" db="EMBL/GenBank/DDBJ databases">
        <authorList>
            <person name="Peeters C."/>
        </authorList>
    </citation>
    <scope>NUCLEOTIDE SEQUENCE [LARGE SCALE GENOMIC DNA]</scope>
    <source>
        <strain evidence="1 2">LMG 31111</strain>
    </source>
</reference>
<name>A0A5E4XZY3_9BURK</name>
<accession>A0A5E4XZY3</accession>
<proteinExistence type="predicted"/>
<protein>
    <submittedName>
        <fullName evidence="1">Uncharacterized protein</fullName>
    </submittedName>
</protein>
<evidence type="ECO:0000313" key="1">
    <source>
        <dbReference type="EMBL" id="VVE41793.1"/>
    </source>
</evidence>
<gene>
    <name evidence="1" type="ORF">PCO31111_04214</name>
</gene>
<sequence>MDSAASFDDYSSPLLEKTLAAAYRALFNRAPKALPPFKNIACVDAKRRSAGDHD</sequence>
<organism evidence="1 2">
    <name type="scientific">Pandoraea communis</name>
    <dbReference type="NCBI Taxonomy" id="2508297"/>
    <lineage>
        <taxon>Bacteria</taxon>
        <taxon>Pseudomonadati</taxon>
        <taxon>Pseudomonadota</taxon>
        <taxon>Betaproteobacteria</taxon>
        <taxon>Burkholderiales</taxon>
        <taxon>Burkholderiaceae</taxon>
        <taxon>Pandoraea</taxon>
    </lineage>
</organism>
<evidence type="ECO:0000313" key="2">
    <source>
        <dbReference type="Proteomes" id="UP000383971"/>
    </source>
</evidence>